<keyword evidence="4" id="KW-1185">Reference proteome</keyword>
<dbReference type="InterPro" id="IPR012807">
    <property type="entry name" value="Anti-sigma_ChrR"/>
</dbReference>
<organism evidence="3 4">
    <name type="scientific">Halioxenophilus aromaticivorans</name>
    <dbReference type="NCBI Taxonomy" id="1306992"/>
    <lineage>
        <taxon>Bacteria</taxon>
        <taxon>Pseudomonadati</taxon>
        <taxon>Pseudomonadota</taxon>
        <taxon>Gammaproteobacteria</taxon>
        <taxon>Alteromonadales</taxon>
        <taxon>Alteromonadaceae</taxon>
        <taxon>Halioxenophilus</taxon>
    </lineage>
</organism>
<proteinExistence type="predicted"/>
<dbReference type="RefSeq" id="WP_345417525.1">
    <property type="nucleotide sequence ID" value="NZ_AP031496.1"/>
</dbReference>
<dbReference type="SUPFAM" id="SSF51182">
    <property type="entry name" value="RmlC-like cupins"/>
    <property type="match status" value="1"/>
</dbReference>
<dbReference type="Proteomes" id="UP001409585">
    <property type="component" value="Unassembled WGS sequence"/>
</dbReference>
<evidence type="ECO:0000259" key="2">
    <source>
        <dbReference type="Pfam" id="PF12973"/>
    </source>
</evidence>
<sequence length="224" mass="23990">MIQHHPDSTLLAEYAAGSMSVGQSMGIAVHLHFCEQCRAQVRALNQLGGAMLDTQTPPATVEANALDKIFNRIDGEAPPPVSKPAPAASTSPRLKKTMPPLVAKLIGNPAELKWQRLSPSMKMTNLATGQSRCQVSLIKIAAGGRVLEHDHNGNEFTIVLKGAFSDHHGVYQAGDFLHNQPGEVHTPSATADTDCLCFTVLDAPLKFTGLLGRLINPFVRLSPS</sequence>
<dbReference type="EMBL" id="BAABLX010000007">
    <property type="protein sequence ID" value="GAA4933952.1"/>
    <property type="molecule type" value="Genomic_DNA"/>
</dbReference>
<dbReference type="AlphaFoldDB" id="A0AAV3TY98"/>
<reference evidence="4" key="1">
    <citation type="journal article" date="2019" name="Int. J. Syst. Evol. Microbiol.">
        <title>The Global Catalogue of Microorganisms (GCM) 10K type strain sequencing project: providing services to taxonomists for standard genome sequencing and annotation.</title>
        <authorList>
            <consortium name="The Broad Institute Genomics Platform"/>
            <consortium name="The Broad Institute Genome Sequencing Center for Infectious Disease"/>
            <person name="Wu L."/>
            <person name="Ma J."/>
        </authorList>
    </citation>
    <scope>NUCLEOTIDE SEQUENCE [LARGE SCALE GENOMIC DNA]</scope>
    <source>
        <strain evidence="4">JCM 19134</strain>
    </source>
</reference>
<evidence type="ECO:0000313" key="3">
    <source>
        <dbReference type="EMBL" id="GAA4933952.1"/>
    </source>
</evidence>
<evidence type="ECO:0000313" key="4">
    <source>
        <dbReference type="Proteomes" id="UP001409585"/>
    </source>
</evidence>
<dbReference type="CDD" id="cd20301">
    <property type="entry name" value="cupin_ChrR"/>
    <property type="match status" value="1"/>
</dbReference>
<evidence type="ECO:0000256" key="1">
    <source>
        <dbReference type="SAM" id="MobiDB-lite"/>
    </source>
</evidence>
<protein>
    <submittedName>
        <fullName evidence="3">ChrR family anti-sigma-E factor</fullName>
    </submittedName>
</protein>
<dbReference type="Pfam" id="PF12973">
    <property type="entry name" value="Cupin_7"/>
    <property type="match status" value="1"/>
</dbReference>
<name>A0AAV3TY98_9ALTE</name>
<dbReference type="Gene3D" id="1.10.10.1320">
    <property type="entry name" value="Anti-sigma factor, zinc-finger domain"/>
    <property type="match status" value="1"/>
</dbReference>
<comment type="caution">
    <text evidence="3">The sequence shown here is derived from an EMBL/GenBank/DDBJ whole genome shotgun (WGS) entry which is preliminary data.</text>
</comment>
<dbReference type="InterPro" id="IPR011051">
    <property type="entry name" value="RmlC_Cupin_sf"/>
</dbReference>
<accession>A0AAV3TY98</accession>
<dbReference type="InterPro" id="IPR041916">
    <property type="entry name" value="Anti_sigma_zinc_sf"/>
</dbReference>
<dbReference type="Gene3D" id="2.60.120.10">
    <property type="entry name" value="Jelly Rolls"/>
    <property type="match status" value="1"/>
</dbReference>
<feature type="region of interest" description="Disordered" evidence="1">
    <location>
        <begin position="74"/>
        <end position="94"/>
    </location>
</feature>
<feature type="domain" description="ChrR-like cupin" evidence="2">
    <location>
        <begin position="105"/>
        <end position="201"/>
    </location>
</feature>
<gene>
    <name evidence="3" type="ORF">GCM10025791_08380</name>
</gene>
<dbReference type="InterPro" id="IPR014710">
    <property type="entry name" value="RmlC-like_jellyroll"/>
</dbReference>
<dbReference type="NCBIfam" id="TIGR02451">
    <property type="entry name" value="anti_sig_ChrR"/>
    <property type="match status" value="1"/>
</dbReference>
<dbReference type="InterPro" id="IPR025979">
    <property type="entry name" value="ChrR-like_cupin_dom"/>
</dbReference>